<keyword evidence="4" id="KW-1185">Reference proteome</keyword>
<feature type="domain" description="HTH cro/C1-type" evidence="2">
    <location>
        <begin position="31"/>
        <end position="84"/>
    </location>
</feature>
<dbReference type="RefSeq" id="WP_200972300.1">
    <property type="nucleotide sequence ID" value="NZ_CP065592.1"/>
</dbReference>
<dbReference type="Proteomes" id="UP000594873">
    <property type="component" value="Chromosome"/>
</dbReference>
<dbReference type="Gene3D" id="1.10.260.40">
    <property type="entry name" value="lambda repressor-like DNA-binding domains"/>
    <property type="match status" value="1"/>
</dbReference>
<reference evidence="3 4" key="1">
    <citation type="submission" date="2020-11" db="EMBL/GenBank/DDBJ databases">
        <title>Genome seq and assembly of Sphingosinicella sp.</title>
        <authorList>
            <person name="Chhetri G."/>
        </authorList>
    </citation>
    <scope>NUCLEOTIDE SEQUENCE [LARGE SCALE GENOMIC DNA]</scope>
    <source>
        <strain evidence="3 4">UDD2</strain>
    </source>
</reference>
<dbReference type="AlphaFoldDB" id="A0A7T2LMT7"/>
<sequence>MHNRRIYHGFNGFRLFVKKDFSKAMSFGSRLAEERKRLGLRQAEFADLVGTDVPKQSLYENDRRDLRADYLARLAEAEVDVLYVLTGERSTGQWLSSEASELLSACLALRPEVRTALLAFVKTVGGREQSAFTAPTLHAPSPGYRAGTPREG</sequence>
<feature type="region of interest" description="Disordered" evidence="1">
    <location>
        <begin position="133"/>
        <end position="152"/>
    </location>
</feature>
<dbReference type="SMART" id="SM00530">
    <property type="entry name" value="HTH_XRE"/>
    <property type="match status" value="1"/>
</dbReference>
<dbReference type="EMBL" id="CP065592">
    <property type="protein sequence ID" value="QPQ55628.1"/>
    <property type="molecule type" value="Genomic_DNA"/>
</dbReference>
<dbReference type="SUPFAM" id="SSF47413">
    <property type="entry name" value="lambda repressor-like DNA-binding domains"/>
    <property type="match status" value="1"/>
</dbReference>
<evidence type="ECO:0000313" key="4">
    <source>
        <dbReference type="Proteomes" id="UP000594873"/>
    </source>
</evidence>
<dbReference type="GO" id="GO:0003677">
    <property type="term" value="F:DNA binding"/>
    <property type="evidence" value="ECO:0007669"/>
    <property type="project" value="InterPro"/>
</dbReference>
<organism evidence="3 4">
    <name type="scientific">Allosphingosinicella flava</name>
    <dbReference type="NCBI Taxonomy" id="2771430"/>
    <lineage>
        <taxon>Bacteria</taxon>
        <taxon>Pseudomonadati</taxon>
        <taxon>Pseudomonadota</taxon>
        <taxon>Alphaproteobacteria</taxon>
        <taxon>Sphingomonadales</taxon>
        <taxon>Sphingomonadaceae</taxon>
        <taxon>Allosphingosinicella</taxon>
    </lineage>
</organism>
<dbReference type="InterPro" id="IPR010982">
    <property type="entry name" value="Lambda_DNA-bd_dom_sf"/>
</dbReference>
<evidence type="ECO:0000259" key="2">
    <source>
        <dbReference type="PROSITE" id="PS50943"/>
    </source>
</evidence>
<name>A0A7T2LMT7_9SPHN</name>
<dbReference type="Pfam" id="PF13560">
    <property type="entry name" value="HTH_31"/>
    <property type="match status" value="1"/>
</dbReference>
<gene>
    <name evidence="3" type="ORF">IC614_03240</name>
</gene>
<protein>
    <submittedName>
        <fullName evidence="3">Helix-turn-helix transcriptional regulator</fullName>
    </submittedName>
</protein>
<dbReference type="PROSITE" id="PS50943">
    <property type="entry name" value="HTH_CROC1"/>
    <property type="match status" value="1"/>
</dbReference>
<proteinExistence type="predicted"/>
<dbReference type="CDD" id="cd00093">
    <property type="entry name" value="HTH_XRE"/>
    <property type="match status" value="1"/>
</dbReference>
<accession>A0A7T2LMT7</accession>
<dbReference type="InterPro" id="IPR001387">
    <property type="entry name" value="Cro/C1-type_HTH"/>
</dbReference>
<dbReference type="KEGG" id="sflv:IC614_03240"/>
<evidence type="ECO:0000256" key="1">
    <source>
        <dbReference type="SAM" id="MobiDB-lite"/>
    </source>
</evidence>
<evidence type="ECO:0000313" key="3">
    <source>
        <dbReference type="EMBL" id="QPQ55628.1"/>
    </source>
</evidence>